<keyword evidence="3" id="KW-1133">Transmembrane helix</keyword>
<dbReference type="SUPFAM" id="SSF69318">
    <property type="entry name" value="Integrin alpha N-terminal domain"/>
    <property type="match status" value="1"/>
</dbReference>
<evidence type="ECO:0000256" key="2">
    <source>
        <dbReference type="ARBA" id="ARBA00022692"/>
    </source>
</evidence>
<dbReference type="InterPro" id="IPR057420">
    <property type="entry name" value="Beta-prop_CGLA"/>
</dbReference>
<comment type="subcellular location">
    <subcellularLocation>
        <location evidence="1">Membrane</location>
        <topology evidence="1">Single-pass membrane protein</topology>
    </subcellularLocation>
</comment>
<organism evidence="6">
    <name type="scientific">marine sediment metagenome</name>
    <dbReference type="NCBI Taxonomy" id="412755"/>
    <lineage>
        <taxon>unclassified sequences</taxon>
        <taxon>metagenomes</taxon>
        <taxon>ecological metagenomes</taxon>
    </lineage>
</organism>
<dbReference type="AlphaFoldDB" id="X0Y7E6"/>
<evidence type="ECO:0000256" key="1">
    <source>
        <dbReference type="ARBA" id="ARBA00004167"/>
    </source>
</evidence>
<name>X0Y7E6_9ZZZZ</name>
<dbReference type="PANTHER" id="PTHR21419">
    <property type="match status" value="1"/>
</dbReference>
<evidence type="ECO:0000256" key="4">
    <source>
        <dbReference type="ARBA" id="ARBA00023136"/>
    </source>
</evidence>
<dbReference type="GO" id="GO:0016020">
    <property type="term" value="C:membrane"/>
    <property type="evidence" value="ECO:0007669"/>
    <property type="project" value="UniProtKB-SubCell"/>
</dbReference>
<reference evidence="6" key="1">
    <citation type="journal article" date="2014" name="Front. Microbiol.">
        <title>High frequency of phylogenetically diverse reductive dehalogenase-homologous genes in deep subseafloor sedimentary metagenomes.</title>
        <authorList>
            <person name="Kawai M."/>
            <person name="Futagami T."/>
            <person name="Toyoda A."/>
            <person name="Takaki Y."/>
            <person name="Nishi S."/>
            <person name="Hori S."/>
            <person name="Arai W."/>
            <person name="Tsubouchi T."/>
            <person name="Morono Y."/>
            <person name="Uchiyama I."/>
            <person name="Ito T."/>
            <person name="Fujiyama A."/>
            <person name="Inagaki F."/>
            <person name="Takami H."/>
        </authorList>
    </citation>
    <scope>NUCLEOTIDE SEQUENCE</scope>
    <source>
        <strain evidence="6">Expedition CK06-06</strain>
    </source>
</reference>
<accession>X0Y7E6</accession>
<sequence>PGTTFPPINFINLLLVDDRDGDGLRDLVIVQSGGLDARRLAARFHWVSSSSGTLLRTGYAPDGKECYSLPLFEARPEATSRFYIGTGGESLSGNLIKVGYPSLEEEWRVRAIGGGFIGSPLLTDLDFDGTDEVLAAGMDGSVYRVDADSGDVAWRWRDRPYWTYVSPAVGSFNGDETLDVVAGFNRGVWPRRDEARLDWLDGATGTLLSEHVFDEPGRATASSPLV</sequence>
<evidence type="ECO:0000256" key="3">
    <source>
        <dbReference type="ARBA" id="ARBA00022989"/>
    </source>
</evidence>
<feature type="non-terminal residue" evidence="6">
    <location>
        <position position="226"/>
    </location>
</feature>
<evidence type="ECO:0000259" key="5">
    <source>
        <dbReference type="Pfam" id="PF25292"/>
    </source>
</evidence>
<gene>
    <name evidence="6" type="ORF">S01H1_79317</name>
</gene>
<dbReference type="InterPro" id="IPR015943">
    <property type="entry name" value="WD40/YVTN_repeat-like_dom_sf"/>
</dbReference>
<dbReference type="InterPro" id="IPR028994">
    <property type="entry name" value="Integrin_alpha_N"/>
</dbReference>
<feature type="non-terminal residue" evidence="6">
    <location>
        <position position="1"/>
    </location>
</feature>
<protein>
    <recommendedName>
        <fullName evidence="5">Lambda-carrageenase beta-propeller domain-containing protein</fullName>
    </recommendedName>
</protein>
<dbReference type="Pfam" id="PF25292">
    <property type="entry name" value="Beta-prop_CGLA"/>
    <property type="match status" value="1"/>
</dbReference>
<dbReference type="InterPro" id="IPR045232">
    <property type="entry name" value="FAM234"/>
</dbReference>
<keyword evidence="2" id="KW-0812">Transmembrane</keyword>
<keyword evidence="4" id="KW-0472">Membrane</keyword>
<dbReference type="Gene3D" id="2.130.10.10">
    <property type="entry name" value="YVTN repeat-like/Quinoprotein amine dehydrogenase"/>
    <property type="match status" value="1"/>
</dbReference>
<evidence type="ECO:0000313" key="6">
    <source>
        <dbReference type="EMBL" id="GAG51685.1"/>
    </source>
</evidence>
<comment type="caution">
    <text evidence="6">The sequence shown here is derived from an EMBL/GenBank/DDBJ whole genome shotgun (WGS) entry which is preliminary data.</text>
</comment>
<proteinExistence type="predicted"/>
<dbReference type="PANTHER" id="PTHR21419:SF30">
    <property type="entry name" value="IG-LIKE DOMAIN-CONTAINING PROTEIN"/>
    <property type="match status" value="1"/>
</dbReference>
<feature type="domain" description="Lambda-carrageenase beta-propeller" evidence="5">
    <location>
        <begin position="123"/>
        <end position="159"/>
    </location>
</feature>
<dbReference type="EMBL" id="BARS01053458">
    <property type="protein sequence ID" value="GAG51685.1"/>
    <property type="molecule type" value="Genomic_DNA"/>
</dbReference>